<dbReference type="SUPFAM" id="SSF54534">
    <property type="entry name" value="FKBP-like"/>
    <property type="match status" value="1"/>
</dbReference>
<proteinExistence type="inferred from homology"/>
<accession>I5C921</accession>
<evidence type="ECO:0000313" key="12">
    <source>
        <dbReference type="EMBL" id="EIM78323.1"/>
    </source>
</evidence>
<dbReference type="Proteomes" id="UP000005551">
    <property type="component" value="Unassembled WGS sequence"/>
</dbReference>
<keyword evidence="7 9" id="KW-0413">Isomerase</keyword>
<comment type="function">
    <text evidence="8">Also involved in hydrogenase metallocenter assembly, probably by participating in the nickel insertion step. This function in hydrogenase biosynthesis requires chaperone activity and the presence of the metal-binding domain, but not PPIase activity.</text>
</comment>
<reference evidence="12 13" key="1">
    <citation type="submission" date="2012-05" db="EMBL/GenBank/DDBJ databases">
        <title>Genome sequence of Nitritalea halalkaliphila LW7.</title>
        <authorList>
            <person name="Jangir P.K."/>
            <person name="Singh A."/>
            <person name="Shivaji S."/>
            <person name="Sharma R."/>
        </authorList>
    </citation>
    <scope>NUCLEOTIDE SEQUENCE [LARGE SCALE GENOMIC DNA]</scope>
    <source>
        <strain evidence="12 13">LW7</strain>
    </source>
</reference>
<dbReference type="InterPro" id="IPR046357">
    <property type="entry name" value="PPIase_dom_sf"/>
</dbReference>
<dbReference type="InterPro" id="IPR001179">
    <property type="entry name" value="PPIase_FKBP_dom"/>
</dbReference>
<evidence type="ECO:0000259" key="11">
    <source>
        <dbReference type="PROSITE" id="PS50059"/>
    </source>
</evidence>
<dbReference type="PANTHER" id="PTHR47861:SF3">
    <property type="entry name" value="FKBP-TYPE PEPTIDYL-PROLYL CIS-TRANS ISOMERASE SLYD"/>
    <property type="match status" value="1"/>
</dbReference>
<sequence>MSLAISGNKVQVHYTGKLEDGTVFDTSREREPLAFTLGDGNMIKGFDVAVTGMAIGEEKTVTIPAAEAYGERRDDMMVPVPINQVPENIKPEIGMQLSLQGPQGSRCQ</sequence>
<comment type="caution">
    <text evidence="12">The sequence shown here is derived from an EMBL/GenBank/DDBJ whole genome shotgun (WGS) entry which is preliminary data.</text>
</comment>
<dbReference type="GO" id="GO:0003755">
    <property type="term" value="F:peptidyl-prolyl cis-trans isomerase activity"/>
    <property type="evidence" value="ECO:0007669"/>
    <property type="project" value="UniProtKB-UniRule"/>
</dbReference>
<dbReference type="GO" id="GO:0042026">
    <property type="term" value="P:protein refolding"/>
    <property type="evidence" value="ECO:0007669"/>
    <property type="project" value="UniProtKB-ARBA"/>
</dbReference>
<dbReference type="EC" id="5.2.1.8" evidence="10"/>
<dbReference type="GO" id="GO:0005737">
    <property type="term" value="C:cytoplasm"/>
    <property type="evidence" value="ECO:0007669"/>
    <property type="project" value="UniProtKB-SubCell"/>
</dbReference>
<organism evidence="12 13">
    <name type="scientific">Nitritalea halalkaliphila LW7</name>
    <dbReference type="NCBI Taxonomy" id="1189621"/>
    <lineage>
        <taxon>Bacteria</taxon>
        <taxon>Pseudomonadati</taxon>
        <taxon>Bacteroidota</taxon>
        <taxon>Cytophagia</taxon>
        <taxon>Cytophagales</taxon>
        <taxon>Cyclobacteriaceae</taxon>
        <taxon>Nitritalea</taxon>
    </lineage>
</organism>
<evidence type="ECO:0000256" key="9">
    <source>
        <dbReference type="PROSITE-ProRule" id="PRU00277"/>
    </source>
</evidence>
<evidence type="ECO:0000256" key="2">
    <source>
        <dbReference type="ARBA" id="ARBA00004496"/>
    </source>
</evidence>
<dbReference type="PATRIC" id="fig|1189621.3.peg.875"/>
<evidence type="ECO:0000256" key="6">
    <source>
        <dbReference type="ARBA" id="ARBA00023186"/>
    </source>
</evidence>
<dbReference type="PROSITE" id="PS50059">
    <property type="entry name" value="FKBP_PPIASE"/>
    <property type="match status" value="1"/>
</dbReference>
<dbReference type="EMBL" id="AJYA01000008">
    <property type="protein sequence ID" value="EIM78323.1"/>
    <property type="molecule type" value="Genomic_DNA"/>
</dbReference>
<gene>
    <name evidence="12" type="ORF">A3SI_04222</name>
</gene>
<name>I5C921_9BACT</name>
<dbReference type="AlphaFoldDB" id="I5C921"/>
<keyword evidence="5 9" id="KW-0697">Rotamase</keyword>
<dbReference type="STRING" id="1189621.A3SI_04222"/>
<evidence type="ECO:0000256" key="4">
    <source>
        <dbReference type="ARBA" id="ARBA00022490"/>
    </source>
</evidence>
<keyword evidence="4" id="KW-0963">Cytoplasm</keyword>
<feature type="domain" description="PPIase FKBP-type" evidence="11">
    <location>
        <begin position="7"/>
        <end position="88"/>
    </location>
</feature>
<comment type="similarity">
    <text evidence="3 10">Belongs to the FKBP-type PPIase family.</text>
</comment>
<evidence type="ECO:0000256" key="3">
    <source>
        <dbReference type="ARBA" id="ARBA00006577"/>
    </source>
</evidence>
<evidence type="ECO:0000313" key="13">
    <source>
        <dbReference type="Proteomes" id="UP000005551"/>
    </source>
</evidence>
<dbReference type="Pfam" id="PF00254">
    <property type="entry name" value="FKBP_C"/>
    <property type="match status" value="1"/>
</dbReference>
<evidence type="ECO:0000256" key="10">
    <source>
        <dbReference type="RuleBase" id="RU003915"/>
    </source>
</evidence>
<evidence type="ECO:0000256" key="1">
    <source>
        <dbReference type="ARBA" id="ARBA00000971"/>
    </source>
</evidence>
<keyword evidence="13" id="KW-1185">Reference proteome</keyword>
<evidence type="ECO:0000256" key="7">
    <source>
        <dbReference type="ARBA" id="ARBA00023235"/>
    </source>
</evidence>
<protein>
    <recommendedName>
        <fullName evidence="10">Peptidyl-prolyl cis-trans isomerase</fullName>
        <ecNumber evidence="10">5.2.1.8</ecNumber>
    </recommendedName>
</protein>
<keyword evidence="6" id="KW-0143">Chaperone</keyword>
<dbReference type="PANTHER" id="PTHR47861">
    <property type="entry name" value="FKBP-TYPE PEPTIDYL-PROLYL CIS-TRANS ISOMERASE SLYD"/>
    <property type="match status" value="1"/>
</dbReference>
<comment type="catalytic activity">
    <reaction evidence="1 9 10">
        <text>[protein]-peptidylproline (omega=180) = [protein]-peptidylproline (omega=0)</text>
        <dbReference type="Rhea" id="RHEA:16237"/>
        <dbReference type="Rhea" id="RHEA-COMP:10747"/>
        <dbReference type="Rhea" id="RHEA-COMP:10748"/>
        <dbReference type="ChEBI" id="CHEBI:83833"/>
        <dbReference type="ChEBI" id="CHEBI:83834"/>
        <dbReference type="EC" id="5.2.1.8"/>
    </reaction>
</comment>
<comment type="subcellular location">
    <subcellularLocation>
        <location evidence="2">Cytoplasm</location>
    </subcellularLocation>
</comment>
<evidence type="ECO:0000256" key="8">
    <source>
        <dbReference type="ARBA" id="ARBA00037071"/>
    </source>
</evidence>
<evidence type="ECO:0000256" key="5">
    <source>
        <dbReference type="ARBA" id="ARBA00023110"/>
    </source>
</evidence>
<dbReference type="Gene3D" id="3.10.50.40">
    <property type="match status" value="1"/>
</dbReference>